<evidence type="ECO:0000313" key="3">
    <source>
        <dbReference type="EMBL" id="RUO24180.1"/>
    </source>
</evidence>
<evidence type="ECO:0000313" key="5">
    <source>
        <dbReference type="Proteomes" id="UP000287865"/>
    </source>
</evidence>
<evidence type="ECO:0008006" key="6">
    <source>
        <dbReference type="Google" id="ProtNLM"/>
    </source>
</evidence>
<dbReference type="RefSeq" id="WP_111569540.1">
    <property type="nucleotide sequence ID" value="NZ_PIPK01000007.1"/>
</dbReference>
<dbReference type="EMBL" id="PIPK01000007">
    <property type="protein sequence ID" value="RUO24180.1"/>
    <property type="molecule type" value="Genomic_DNA"/>
</dbReference>
<organism evidence="2 4">
    <name type="scientific">Aliidiomarina maris</name>
    <dbReference type="NCBI Taxonomy" id="531312"/>
    <lineage>
        <taxon>Bacteria</taxon>
        <taxon>Pseudomonadati</taxon>
        <taxon>Pseudomonadota</taxon>
        <taxon>Gammaproteobacteria</taxon>
        <taxon>Alteromonadales</taxon>
        <taxon>Idiomarinaceae</taxon>
        <taxon>Aliidiomarina</taxon>
    </lineage>
</organism>
<dbReference type="OrthoDB" id="8581915at2"/>
<keyword evidence="5" id="KW-1185">Reference proteome</keyword>
<feature type="chain" id="PRO_5016330002" description="ABC transporter substrate-binding protein" evidence="1">
    <location>
        <begin position="26"/>
        <end position="245"/>
    </location>
</feature>
<comment type="caution">
    <text evidence="2">The sequence shown here is derived from an EMBL/GenBank/DDBJ whole genome shotgun (WGS) entry which is preliminary data.</text>
</comment>
<proteinExistence type="predicted"/>
<dbReference type="AlphaFoldDB" id="A0A327WV03"/>
<sequence length="245" mass="27416">MPVFQHLSARVARLSCLLLAGFALSACSSSPTETPSSSVRITDSELQISGFISEATIEQVRSLTSSYNVERVRVNVTEGDPLATMQLGYFIHRRELDLVVEEYCLSVCANYLFTAARQKYLAPESIVAFSGGALSSSWTQQHQGLLIPGVRFVAEQYMDAFLRREIRFFDRIAVDQTVTAYGYTEASGCTETAHQGFYYSIPELLRFGIGDIEPIRSNWRDAFNHYPEQFCQVDLSNQALTHAIP</sequence>
<dbReference type="EMBL" id="QLMD01000007">
    <property type="protein sequence ID" value="RAJ96881.1"/>
    <property type="molecule type" value="Genomic_DNA"/>
</dbReference>
<protein>
    <recommendedName>
        <fullName evidence="6">ABC transporter substrate-binding protein</fullName>
    </recommendedName>
</protein>
<keyword evidence="1" id="KW-0732">Signal</keyword>
<evidence type="ECO:0000313" key="4">
    <source>
        <dbReference type="Proteomes" id="UP000249203"/>
    </source>
</evidence>
<gene>
    <name evidence="2" type="ORF">B0I24_10792</name>
    <name evidence="3" type="ORF">CWE07_08820</name>
</gene>
<dbReference type="Proteomes" id="UP000287865">
    <property type="component" value="Unassembled WGS sequence"/>
</dbReference>
<reference evidence="2 4" key="2">
    <citation type="submission" date="2018-06" db="EMBL/GenBank/DDBJ databases">
        <title>Genomic Encyclopedia of Type Strains, Phase III (KMG-III): the genomes of soil and plant-associated and newly described type strains.</title>
        <authorList>
            <person name="Whitman W."/>
        </authorList>
    </citation>
    <scope>NUCLEOTIDE SEQUENCE [LARGE SCALE GENOMIC DNA]</scope>
    <source>
        <strain evidence="2 4">CGMCC 1.15366</strain>
    </source>
</reference>
<evidence type="ECO:0000256" key="1">
    <source>
        <dbReference type="SAM" id="SignalP"/>
    </source>
</evidence>
<dbReference type="Proteomes" id="UP000249203">
    <property type="component" value="Unassembled WGS sequence"/>
</dbReference>
<reference evidence="3 5" key="1">
    <citation type="journal article" date="2018" name="Front. Microbiol.">
        <title>Genome-Based Analysis Reveals the Taxonomy and Diversity of the Family Idiomarinaceae.</title>
        <authorList>
            <person name="Liu Y."/>
            <person name="Lai Q."/>
            <person name="Shao Z."/>
        </authorList>
    </citation>
    <scope>NUCLEOTIDE SEQUENCE [LARGE SCALE GENOMIC DNA]</scope>
    <source>
        <strain evidence="3 5">CF12-14</strain>
    </source>
</reference>
<accession>A0A327WV03</accession>
<name>A0A327WV03_9GAMM</name>
<feature type="signal peptide" evidence="1">
    <location>
        <begin position="1"/>
        <end position="25"/>
    </location>
</feature>
<evidence type="ECO:0000313" key="2">
    <source>
        <dbReference type="EMBL" id="RAJ96881.1"/>
    </source>
</evidence>